<sequence length="328" mass="36439">MDEHPPEGRSAPTLLSRERTCVHAWDINAHSPQSTLRAERPVLWHSIHPPSFTQRHSDDSLELEAQSLSRIQQSTNDDLETILNFLDNHSSGQERAGPSLQGNIEDDQPPPMRSRLVSSEFSNVIAFLGQQGLRPRTAVSGVRENRRSPKMRPQDITSAFSDVITFIQQQSLRPRDPKPAVIEKHEAPVPDRQLNSQTSNTLQDVLPNPLDQDTYLDYRSKCSSRDLPVDQTKHKSVDAMAHCAQMEEARAPHLTLALPLCISTVLPMDESAPRPPCPMQANGAHGVPVLDKPLKHQTPFASQVLNPSASQVGIEDPAVPFHIVDPVR</sequence>
<dbReference type="Proteomes" id="UP000284706">
    <property type="component" value="Unassembled WGS sequence"/>
</dbReference>
<evidence type="ECO:0000256" key="1">
    <source>
        <dbReference type="SAM" id="MobiDB-lite"/>
    </source>
</evidence>
<dbReference type="InParanoid" id="A0A409Y5U8"/>
<gene>
    <name evidence="2" type="ORF">CVT26_013892</name>
</gene>
<reference evidence="2 3" key="1">
    <citation type="journal article" date="2018" name="Evol. Lett.">
        <title>Horizontal gene cluster transfer increased hallucinogenic mushroom diversity.</title>
        <authorList>
            <person name="Reynolds H.T."/>
            <person name="Vijayakumar V."/>
            <person name="Gluck-Thaler E."/>
            <person name="Korotkin H.B."/>
            <person name="Matheny P.B."/>
            <person name="Slot J.C."/>
        </authorList>
    </citation>
    <scope>NUCLEOTIDE SEQUENCE [LARGE SCALE GENOMIC DNA]</scope>
    <source>
        <strain evidence="2 3">SRW20</strain>
    </source>
</reference>
<keyword evidence="3" id="KW-1185">Reference proteome</keyword>
<evidence type="ECO:0000313" key="3">
    <source>
        <dbReference type="Proteomes" id="UP000284706"/>
    </source>
</evidence>
<feature type="region of interest" description="Disordered" evidence="1">
    <location>
        <begin position="89"/>
        <end position="110"/>
    </location>
</feature>
<dbReference type="AlphaFoldDB" id="A0A409Y5U8"/>
<proteinExistence type="predicted"/>
<protein>
    <submittedName>
        <fullName evidence="2">Uncharacterized protein</fullName>
    </submittedName>
</protein>
<dbReference type="EMBL" id="NHYE01001108">
    <property type="protein sequence ID" value="PPQ98380.1"/>
    <property type="molecule type" value="Genomic_DNA"/>
</dbReference>
<name>A0A409Y5U8_9AGAR</name>
<organism evidence="2 3">
    <name type="scientific">Gymnopilus dilepis</name>
    <dbReference type="NCBI Taxonomy" id="231916"/>
    <lineage>
        <taxon>Eukaryota</taxon>
        <taxon>Fungi</taxon>
        <taxon>Dikarya</taxon>
        <taxon>Basidiomycota</taxon>
        <taxon>Agaricomycotina</taxon>
        <taxon>Agaricomycetes</taxon>
        <taxon>Agaricomycetidae</taxon>
        <taxon>Agaricales</taxon>
        <taxon>Agaricineae</taxon>
        <taxon>Hymenogastraceae</taxon>
        <taxon>Gymnopilus</taxon>
    </lineage>
</organism>
<accession>A0A409Y5U8</accession>
<evidence type="ECO:0000313" key="2">
    <source>
        <dbReference type="EMBL" id="PPQ98380.1"/>
    </source>
</evidence>
<comment type="caution">
    <text evidence="2">The sequence shown here is derived from an EMBL/GenBank/DDBJ whole genome shotgun (WGS) entry which is preliminary data.</text>
</comment>